<dbReference type="InParanoid" id="A0A2V0PD05"/>
<dbReference type="EMBL" id="BDRX01000070">
    <property type="protein sequence ID" value="GBF95770.1"/>
    <property type="molecule type" value="Genomic_DNA"/>
</dbReference>
<dbReference type="Proteomes" id="UP000247498">
    <property type="component" value="Unassembled WGS sequence"/>
</dbReference>
<proteinExistence type="predicted"/>
<protein>
    <submittedName>
        <fullName evidence="2">Uncharacterized protein</fullName>
    </submittedName>
</protein>
<accession>A0A2V0PD05</accession>
<evidence type="ECO:0000313" key="3">
    <source>
        <dbReference type="Proteomes" id="UP000247498"/>
    </source>
</evidence>
<dbReference type="Gene3D" id="3.40.50.150">
    <property type="entry name" value="Vaccinia Virus protein VP39"/>
    <property type="match status" value="1"/>
</dbReference>
<dbReference type="STRING" id="307507.A0A2V0PD05"/>
<reference evidence="2 3" key="1">
    <citation type="journal article" date="2018" name="Sci. Rep.">
        <title>Raphidocelis subcapitata (=Pseudokirchneriella subcapitata) provides an insight into genome evolution and environmental adaptations in the Sphaeropleales.</title>
        <authorList>
            <person name="Suzuki S."/>
            <person name="Yamaguchi H."/>
            <person name="Nakajima N."/>
            <person name="Kawachi M."/>
        </authorList>
    </citation>
    <scope>NUCLEOTIDE SEQUENCE [LARGE SCALE GENOMIC DNA]</scope>
    <source>
        <strain evidence="2 3">NIES-35</strain>
    </source>
</reference>
<feature type="region of interest" description="Disordered" evidence="1">
    <location>
        <begin position="151"/>
        <end position="170"/>
    </location>
</feature>
<evidence type="ECO:0000256" key="1">
    <source>
        <dbReference type="SAM" id="MobiDB-lite"/>
    </source>
</evidence>
<name>A0A2V0PD05_9CHLO</name>
<dbReference type="Gene3D" id="2.70.160.11">
    <property type="entry name" value="Hnrnp arginine n-methyltransferase1"/>
    <property type="match status" value="1"/>
</dbReference>
<dbReference type="InterPro" id="IPR029063">
    <property type="entry name" value="SAM-dependent_MTases_sf"/>
</dbReference>
<keyword evidence="3" id="KW-1185">Reference proteome</keyword>
<organism evidence="2 3">
    <name type="scientific">Raphidocelis subcapitata</name>
    <dbReference type="NCBI Taxonomy" id="307507"/>
    <lineage>
        <taxon>Eukaryota</taxon>
        <taxon>Viridiplantae</taxon>
        <taxon>Chlorophyta</taxon>
        <taxon>core chlorophytes</taxon>
        <taxon>Chlorophyceae</taxon>
        <taxon>CS clade</taxon>
        <taxon>Sphaeropleales</taxon>
        <taxon>Selenastraceae</taxon>
        <taxon>Raphidocelis</taxon>
    </lineage>
</organism>
<dbReference type="AlphaFoldDB" id="A0A2V0PD05"/>
<dbReference type="OrthoDB" id="542675at2759"/>
<feature type="compositionally biased region" description="Low complexity" evidence="1">
    <location>
        <begin position="151"/>
        <end position="169"/>
    </location>
</feature>
<comment type="caution">
    <text evidence="2">The sequence shown here is derived from an EMBL/GenBank/DDBJ whole genome shotgun (WGS) entry which is preliminary data.</text>
</comment>
<evidence type="ECO:0000313" key="2">
    <source>
        <dbReference type="EMBL" id="GBF95770.1"/>
    </source>
</evidence>
<sequence>MATALCDRVRVVHKDGRALEVSGGGRGGDLGAPADVVVFEVFDCGLIGEGALHIAAAVGARGLLAPGGALLPARAAVWAAPIEFDRPAPWRAPASAHAPPGAAAGAGDAQAPCFDLSPLAAYGPASAAGGGYFAADLAAGAAAAAAAPARDGAAEGGPAAPGDAAPARGPRWRLLAPPQRAFAFDLAAAGAWGGGDAAAGALGPATEPLRFVATSGGVCNAVAFWFDLDLLGDGACTLTTDPFAAAPAGRRAPDGGGSGAQPVYAPSWRQAVHPLPAERAVRRGDALALTAGHDTYSISFAWDGSGCGDGSAGSVGGDEGAVGARAAASDPAWAGLAAEVAALQGALSRQAAQAPARHRGVARAAIEAAARPVAAGADARHAVELCARIMV</sequence>
<gene>
    <name evidence="2" type="ORF">Rsub_08206</name>
</gene>